<organism evidence="1 2">
    <name type="scientific">Oryzias melastigma</name>
    <name type="common">Marine medaka</name>
    <dbReference type="NCBI Taxonomy" id="30732"/>
    <lineage>
        <taxon>Eukaryota</taxon>
        <taxon>Metazoa</taxon>
        <taxon>Chordata</taxon>
        <taxon>Craniata</taxon>
        <taxon>Vertebrata</taxon>
        <taxon>Euteleostomi</taxon>
        <taxon>Actinopterygii</taxon>
        <taxon>Neopterygii</taxon>
        <taxon>Teleostei</taxon>
        <taxon>Neoteleostei</taxon>
        <taxon>Acanthomorphata</taxon>
        <taxon>Ovalentaria</taxon>
        <taxon>Atherinomorphae</taxon>
        <taxon>Beloniformes</taxon>
        <taxon>Adrianichthyidae</taxon>
        <taxon>Oryziinae</taxon>
        <taxon>Oryzias</taxon>
    </lineage>
</organism>
<sequence>MKNCFTLNQPELSSEFLNLAVHYKSFENTVPGHCSLLLSLPVEDRLKVTLTGFSLMEIFVLNDCLSISFYQNKIVITLLQVLGSSGRLYTCFLSCHFCPCPAFSYTVLRRTKGLLVSLTQTPWDQKS</sequence>
<dbReference type="PaxDb" id="30732-ENSOMEP00000006229"/>
<accession>A0A3B3BLT6</accession>
<dbReference type="STRING" id="30732.ENSOMEP00000006229"/>
<reference evidence="1" key="1">
    <citation type="submission" date="2025-08" db="UniProtKB">
        <authorList>
            <consortium name="Ensembl"/>
        </authorList>
    </citation>
    <scope>IDENTIFICATION</scope>
</reference>
<name>A0A3B3BLT6_ORYME</name>
<keyword evidence="2" id="KW-1185">Reference proteome</keyword>
<proteinExistence type="predicted"/>
<dbReference type="Ensembl" id="ENSOMET00000006159.1">
    <property type="protein sequence ID" value="ENSOMEP00000006229.1"/>
    <property type="gene ID" value="ENSOMEG00000007280.1"/>
</dbReference>
<reference evidence="1" key="2">
    <citation type="submission" date="2025-09" db="UniProtKB">
        <authorList>
            <consortium name="Ensembl"/>
        </authorList>
    </citation>
    <scope>IDENTIFICATION</scope>
</reference>
<dbReference type="Proteomes" id="UP000261560">
    <property type="component" value="Unplaced"/>
</dbReference>
<evidence type="ECO:0000313" key="1">
    <source>
        <dbReference type="Ensembl" id="ENSOMEP00000006229.1"/>
    </source>
</evidence>
<dbReference type="AlphaFoldDB" id="A0A3B3BLT6"/>
<protein>
    <submittedName>
        <fullName evidence="1">Uncharacterized protein</fullName>
    </submittedName>
</protein>
<dbReference type="GeneTree" id="ENSGT00990000210794"/>
<evidence type="ECO:0000313" key="2">
    <source>
        <dbReference type="Proteomes" id="UP000261560"/>
    </source>
</evidence>